<proteinExistence type="predicted"/>
<protein>
    <submittedName>
        <fullName evidence="1">Uncharacterized protein</fullName>
    </submittedName>
</protein>
<dbReference type="Proteomes" id="UP000190852">
    <property type="component" value="Unassembled WGS sequence"/>
</dbReference>
<dbReference type="AlphaFoldDB" id="A0A1T4ZVZ4"/>
<sequence>MRKVLLINLLLWLFITIHSQTKIELWGKFLQNGLQTEDWVYDDYACFFLRDSVLYTSLLQSGFLSQIDLGKKHIQNKLVPMPAIKKEGVSVYPISFIPYRDGFLTVYFNMVYFIDSNGKKLFFRTADQETIEQILPAKSGNIILHCSTLSGSKMVLIEGSGTILYQLPLDLYYIPGFSWWPEGDTLKTEYFDIKIEEKRLLKLKEKEHAILDKSGEHVIGYYNNFFFLFSKHRSNKLILRNSDTLSQIKEITLPEEVVHLIKRTRSYKEDMEYTPMMRIISLNSSRHFIVFSCDGFLYMYALTLNW</sequence>
<name>A0A1T4ZVZ4_9BACT</name>
<reference evidence="2" key="1">
    <citation type="submission" date="2017-02" db="EMBL/GenBank/DDBJ databases">
        <authorList>
            <person name="Varghese N."/>
            <person name="Submissions S."/>
        </authorList>
    </citation>
    <scope>NUCLEOTIDE SEQUENCE [LARGE SCALE GENOMIC DNA]</scope>
    <source>
        <strain evidence="2">DSM 24967</strain>
    </source>
</reference>
<dbReference type="RefSeq" id="WP_079681955.1">
    <property type="nucleotide sequence ID" value="NZ_FUYQ01000001.1"/>
</dbReference>
<organism evidence="1 2">
    <name type="scientific">Parabacteroides chartae</name>
    <dbReference type="NCBI Taxonomy" id="1037355"/>
    <lineage>
        <taxon>Bacteria</taxon>
        <taxon>Pseudomonadati</taxon>
        <taxon>Bacteroidota</taxon>
        <taxon>Bacteroidia</taxon>
        <taxon>Bacteroidales</taxon>
        <taxon>Tannerellaceae</taxon>
        <taxon>Parabacteroides</taxon>
    </lineage>
</organism>
<evidence type="ECO:0000313" key="1">
    <source>
        <dbReference type="EMBL" id="SKB26920.1"/>
    </source>
</evidence>
<gene>
    <name evidence="1" type="ORF">SAMN05660349_00193</name>
</gene>
<accession>A0A1T4ZVZ4</accession>
<dbReference type="EMBL" id="FUYQ01000001">
    <property type="protein sequence ID" value="SKB26920.1"/>
    <property type="molecule type" value="Genomic_DNA"/>
</dbReference>
<keyword evidence="2" id="KW-1185">Reference proteome</keyword>
<evidence type="ECO:0000313" key="2">
    <source>
        <dbReference type="Proteomes" id="UP000190852"/>
    </source>
</evidence>